<dbReference type="SUPFAM" id="SSF47473">
    <property type="entry name" value="EF-hand"/>
    <property type="match status" value="1"/>
</dbReference>
<dbReference type="CDD" id="cd00051">
    <property type="entry name" value="EFh"/>
    <property type="match status" value="2"/>
</dbReference>
<keyword evidence="4" id="KW-0507">mRNA processing</keyword>
<feature type="domain" description="Nudix hydrolase" evidence="9">
    <location>
        <begin position="221"/>
        <end position="346"/>
    </location>
</feature>
<dbReference type="GO" id="GO:0031124">
    <property type="term" value="P:mRNA 3'-end processing"/>
    <property type="evidence" value="ECO:0007669"/>
    <property type="project" value="InterPro"/>
</dbReference>
<sequence length="373" mass="42449">MVIAELDEAQYAECREVFCYFDAKGDEKITIAQVGDVLRALGQNPSESEIASCCHTWSDPNARISFEEFIPMYQTVYKKRQKHNVEEFVEGLSHFDKEGNGMINVAELRHLLTTLGERLSDEEVDQLLAGRSDTSGNINISDFVRNMLRANGWPAPGDSTLHTSIPSQVAEIDLNVPLHRTLKIYNLANYTFGTKEPQSEKDTSVQARFQRMKDEYDKVGMRRSVETVLIVHEHALPHVLLLQIGTSFYKLPGGELEAGEDEIEGAVRHLNDSLGRTDGVKNEWKIEDEISNWWRPNFDPPRYPYIPAHVTRPKEQTKIFLVQLPEKALFAVPRNYKLVAAPLFELYENANCYGPLIASLPTVLSRFNFVYND</sequence>
<dbReference type="InterPro" id="IPR016706">
    <property type="entry name" value="Cleav_polyA_spec_factor_su5"/>
</dbReference>
<evidence type="ECO:0000313" key="10">
    <source>
        <dbReference type="Proteomes" id="UP000887575"/>
    </source>
</evidence>
<dbReference type="SMART" id="SM00054">
    <property type="entry name" value="EFh"/>
    <property type="match status" value="2"/>
</dbReference>
<dbReference type="Pfam" id="PF13499">
    <property type="entry name" value="EF-hand_7"/>
    <property type="match status" value="1"/>
</dbReference>
<protein>
    <recommendedName>
        <fullName evidence="3">Cleavage and polyadenylation specificity factor subunit 5</fullName>
    </recommendedName>
</protein>
<dbReference type="CDD" id="cd18871">
    <property type="entry name" value="NUDIX_Cfim25_Nudt21"/>
    <property type="match status" value="1"/>
</dbReference>
<proteinExistence type="inferred from homology"/>
<keyword evidence="6" id="KW-0694">RNA-binding</keyword>
<evidence type="ECO:0000256" key="7">
    <source>
        <dbReference type="ARBA" id="ARBA00023242"/>
    </source>
</evidence>
<dbReference type="PROSITE" id="PS51462">
    <property type="entry name" value="NUDIX"/>
    <property type="match status" value="1"/>
</dbReference>
<dbReference type="InterPro" id="IPR002048">
    <property type="entry name" value="EF_hand_dom"/>
</dbReference>
<dbReference type="PANTHER" id="PTHR13047">
    <property type="entry name" value="PRE-MRNA CLEAVAGE FACTOR IM, 25KD SUBUNIT"/>
    <property type="match status" value="1"/>
</dbReference>
<dbReference type="InterPro" id="IPR000086">
    <property type="entry name" value="NUDIX_hydrolase_dom"/>
</dbReference>
<comment type="subcellular location">
    <subcellularLocation>
        <location evidence="1">Nucleus</location>
    </subcellularLocation>
</comment>
<keyword evidence="7" id="KW-0539">Nucleus</keyword>
<evidence type="ECO:0000256" key="4">
    <source>
        <dbReference type="ARBA" id="ARBA00022664"/>
    </source>
</evidence>
<dbReference type="InterPro" id="IPR011992">
    <property type="entry name" value="EF-hand-dom_pair"/>
</dbReference>
<evidence type="ECO:0000256" key="6">
    <source>
        <dbReference type="ARBA" id="ARBA00022884"/>
    </source>
</evidence>
<organism evidence="10 11">
    <name type="scientific">Mesorhabditis belari</name>
    <dbReference type="NCBI Taxonomy" id="2138241"/>
    <lineage>
        <taxon>Eukaryota</taxon>
        <taxon>Metazoa</taxon>
        <taxon>Ecdysozoa</taxon>
        <taxon>Nematoda</taxon>
        <taxon>Chromadorea</taxon>
        <taxon>Rhabditida</taxon>
        <taxon>Rhabditina</taxon>
        <taxon>Rhabditomorpha</taxon>
        <taxon>Rhabditoidea</taxon>
        <taxon>Rhabditidae</taxon>
        <taxon>Mesorhabditinae</taxon>
        <taxon>Mesorhabditis</taxon>
    </lineage>
</organism>
<dbReference type="SUPFAM" id="SSF55811">
    <property type="entry name" value="Nudix"/>
    <property type="match status" value="1"/>
</dbReference>
<evidence type="ECO:0000256" key="2">
    <source>
        <dbReference type="ARBA" id="ARBA00009710"/>
    </source>
</evidence>
<dbReference type="PROSITE" id="PS50222">
    <property type="entry name" value="EF_HAND_2"/>
    <property type="match status" value="2"/>
</dbReference>
<feature type="domain" description="EF-hand" evidence="8">
    <location>
        <begin position="83"/>
        <end position="118"/>
    </location>
</feature>
<dbReference type="Gene3D" id="1.10.238.10">
    <property type="entry name" value="EF-hand"/>
    <property type="match status" value="2"/>
</dbReference>
<dbReference type="InterPro" id="IPR015797">
    <property type="entry name" value="NUDIX_hydrolase-like_dom_sf"/>
</dbReference>
<evidence type="ECO:0000259" key="9">
    <source>
        <dbReference type="PROSITE" id="PS51462"/>
    </source>
</evidence>
<accession>A0AAF3F4H7</accession>
<evidence type="ECO:0000313" key="11">
    <source>
        <dbReference type="WBParaSite" id="MBELARI_LOCUS20578"/>
    </source>
</evidence>
<keyword evidence="10" id="KW-1185">Reference proteome</keyword>
<evidence type="ECO:0000256" key="5">
    <source>
        <dbReference type="ARBA" id="ARBA00022737"/>
    </source>
</evidence>
<dbReference type="AlphaFoldDB" id="A0AAF3F4H7"/>
<dbReference type="GO" id="GO:0005849">
    <property type="term" value="C:mRNA cleavage factor complex"/>
    <property type="evidence" value="ECO:0007669"/>
    <property type="project" value="InterPro"/>
</dbReference>
<dbReference type="FunFam" id="3.90.79.10:FF:000075">
    <property type="entry name" value="Uncharacterized protein, isoform A"/>
    <property type="match status" value="1"/>
</dbReference>
<dbReference type="FunFam" id="1.10.238.10:FF:000003">
    <property type="entry name" value="Calmodulin A"/>
    <property type="match status" value="1"/>
</dbReference>
<reference evidence="11" key="1">
    <citation type="submission" date="2024-02" db="UniProtKB">
        <authorList>
            <consortium name="WormBaseParasite"/>
        </authorList>
    </citation>
    <scope>IDENTIFICATION</scope>
</reference>
<dbReference type="WBParaSite" id="MBELARI_LOCUS20578">
    <property type="protein sequence ID" value="MBELARI_LOCUS20578"/>
    <property type="gene ID" value="MBELARI_LOCUS20578"/>
</dbReference>
<dbReference type="GO" id="GO:0005509">
    <property type="term" value="F:calcium ion binding"/>
    <property type="evidence" value="ECO:0007669"/>
    <property type="project" value="InterPro"/>
</dbReference>
<comment type="similarity">
    <text evidence="2">Belongs to the Nudix hydrolase family. CPSF5 subfamily.</text>
</comment>
<dbReference type="GO" id="GO:0003729">
    <property type="term" value="F:mRNA binding"/>
    <property type="evidence" value="ECO:0007669"/>
    <property type="project" value="InterPro"/>
</dbReference>
<keyword evidence="5" id="KW-0677">Repeat</keyword>
<evidence type="ECO:0000256" key="3">
    <source>
        <dbReference type="ARBA" id="ARBA00016266"/>
    </source>
</evidence>
<name>A0AAF3F4H7_9BILA</name>
<dbReference type="Pfam" id="PF13869">
    <property type="entry name" value="NUDIX_2"/>
    <property type="match status" value="1"/>
</dbReference>
<dbReference type="Proteomes" id="UP000887575">
    <property type="component" value="Unassembled WGS sequence"/>
</dbReference>
<evidence type="ECO:0000256" key="1">
    <source>
        <dbReference type="ARBA" id="ARBA00004123"/>
    </source>
</evidence>
<evidence type="ECO:0000259" key="8">
    <source>
        <dbReference type="PROSITE" id="PS50222"/>
    </source>
</evidence>
<dbReference type="Gene3D" id="3.90.79.10">
    <property type="entry name" value="Nucleoside Triphosphate Pyrophosphohydrolase"/>
    <property type="match status" value="1"/>
</dbReference>
<feature type="domain" description="EF-hand" evidence="8">
    <location>
        <begin position="9"/>
        <end position="44"/>
    </location>
</feature>